<sequence length="44" mass="4737">MSTRRDNGIITTSFYALSAMSAHRHAGGRRAAQPVSFTLLRCGA</sequence>
<comment type="caution">
    <text evidence="1">The sequence shown here is derived from an EMBL/GenBank/DDBJ whole genome shotgun (WGS) entry which is preliminary data.</text>
</comment>
<proteinExistence type="predicted"/>
<dbReference type="HOGENOM" id="CLU_3221564_0_0_11"/>
<name>U7V2E8_9MICC</name>
<organism evidence="1 2">
    <name type="scientific">Rothia aeria F0184</name>
    <dbReference type="NCBI Taxonomy" id="888019"/>
    <lineage>
        <taxon>Bacteria</taxon>
        <taxon>Bacillati</taxon>
        <taxon>Actinomycetota</taxon>
        <taxon>Actinomycetes</taxon>
        <taxon>Micrococcales</taxon>
        <taxon>Micrococcaceae</taxon>
        <taxon>Rothia</taxon>
    </lineage>
</organism>
<dbReference type="EMBL" id="AXZG01000043">
    <property type="protein sequence ID" value="ERT65902.1"/>
    <property type="molecule type" value="Genomic_DNA"/>
</dbReference>
<evidence type="ECO:0000313" key="2">
    <source>
        <dbReference type="Proteomes" id="UP000017174"/>
    </source>
</evidence>
<accession>U7V2E8</accession>
<dbReference type="Proteomes" id="UP000017174">
    <property type="component" value="Unassembled WGS sequence"/>
</dbReference>
<gene>
    <name evidence="1" type="ORF">HMPREF0742_01514</name>
</gene>
<dbReference type="AlphaFoldDB" id="U7V2E8"/>
<evidence type="ECO:0000313" key="1">
    <source>
        <dbReference type="EMBL" id="ERT65902.1"/>
    </source>
</evidence>
<protein>
    <submittedName>
        <fullName evidence="1">Uncharacterized protein</fullName>
    </submittedName>
</protein>
<reference evidence="1 2" key="1">
    <citation type="submission" date="2013-08" db="EMBL/GenBank/DDBJ databases">
        <authorList>
            <person name="Weinstock G."/>
            <person name="Sodergren E."/>
            <person name="Wylie T."/>
            <person name="Fulton L."/>
            <person name="Fulton R."/>
            <person name="Fronick C."/>
            <person name="O'Laughlin M."/>
            <person name="Godfrey J."/>
            <person name="Miner T."/>
            <person name="Herter B."/>
            <person name="Appelbaum E."/>
            <person name="Cordes M."/>
            <person name="Lek S."/>
            <person name="Wollam A."/>
            <person name="Pepin K.H."/>
            <person name="Palsikar V.B."/>
            <person name="Mitreva M."/>
            <person name="Wilson R.K."/>
        </authorList>
    </citation>
    <scope>NUCLEOTIDE SEQUENCE [LARGE SCALE GENOMIC DNA]</scope>
    <source>
        <strain evidence="1 2">F0184</strain>
    </source>
</reference>